<accession>A0AC34G4A1</accession>
<reference evidence="2" key="1">
    <citation type="submission" date="2022-11" db="UniProtKB">
        <authorList>
            <consortium name="WormBaseParasite"/>
        </authorList>
    </citation>
    <scope>IDENTIFICATION</scope>
</reference>
<name>A0AC34G4A1_9BILA</name>
<dbReference type="WBParaSite" id="ES5_v2.g24362.t1">
    <property type="protein sequence ID" value="ES5_v2.g24362.t1"/>
    <property type="gene ID" value="ES5_v2.g24362"/>
</dbReference>
<dbReference type="Proteomes" id="UP000887579">
    <property type="component" value="Unplaced"/>
</dbReference>
<proteinExistence type="predicted"/>
<evidence type="ECO:0000313" key="2">
    <source>
        <dbReference type="WBParaSite" id="ES5_v2.g24362.t1"/>
    </source>
</evidence>
<sequence>MMESNDNSTKENIVPPFLSQSSKSGGSGSPIVKAPRFVQVDPTQLKFQLSESGPTKKTLQLTNVCGLRIAWRIRSNAPTRYVVNPACGFLTNNEAQTIQIELSESNKYSERHRFMVQAMEAKDDEKDHRKIWEDNRATQLDLVQCFRVFTIGIGAVSEQSILSIISKTLCTSG</sequence>
<evidence type="ECO:0000313" key="1">
    <source>
        <dbReference type="Proteomes" id="UP000887579"/>
    </source>
</evidence>
<protein>
    <submittedName>
        <fullName evidence="2">Major sperm protein</fullName>
    </submittedName>
</protein>
<organism evidence="1 2">
    <name type="scientific">Panagrolaimus sp. ES5</name>
    <dbReference type="NCBI Taxonomy" id="591445"/>
    <lineage>
        <taxon>Eukaryota</taxon>
        <taxon>Metazoa</taxon>
        <taxon>Ecdysozoa</taxon>
        <taxon>Nematoda</taxon>
        <taxon>Chromadorea</taxon>
        <taxon>Rhabditida</taxon>
        <taxon>Tylenchina</taxon>
        <taxon>Panagrolaimomorpha</taxon>
        <taxon>Panagrolaimoidea</taxon>
        <taxon>Panagrolaimidae</taxon>
        <taxon>Panagrolaimus</taxon>
    </lineage>
</organism>